<keyword evidence="3" id="KW-0238">DNA-binding</keyword>
<evidence type="ECO:0000313" key="8">
    <source>
        <dbReference type="Proteomes" id="UP001190002"/>
    </source>
</evidence>
<dbReference type="Pfam" id="PF00126">
    <property type="entry name" value="HTH_1"/>
    <property type="match status" value="1"/>
</dbReference>
<feature type="domain" description="HTH lysR-type" evidence="5">
    <location>
        <begin position="47"/>
        <end position="104"/>
    </location>
</feature>
<comment type="similarity">
    <text evidence="1">Belongs to the LysR transcriptional regulatory family.</text>
</comment>
<name>A0AAD2EHK5_9RALS</name>
<dbReference type="SUPFAM" id="SSF46785">
    <property type="entry name" value="Winged helix' DNA-binding domain"/>
    <property type="match status" value="1"/>
</dbReference>
<dbReference type="PANTHER" id="PTHR30126">
    <property type="entry name" value="HTH-TYPE TRANSCRIPTIONAL REGULATOR"/>
    <property type="match status" value="1"/>
</dbReference>
<dbReference type="InterPro" id="IPR005119">
    <property type="entry name" value="LysR_subst-bd"/>
</dbReference>
<keyword evidence="9" id="KW-1185">Reference proteome</keyword>
<dbReference type="EMBL" id="CAUDKV010000009">
    <property type="protein sequence ID" value="CAJ0873721.1"/>
    <property type="molecule type" value="Genomic_DNA"/>
</dbReference>
<accession>A0AAD2EHK5</accession>
<dbReference type="PROSITE" id="PS50931">
    <property type="entry name" value="HTH_LYSR"/>
    <property type="match status" value="1"/>
</dbReference>
<dbReference type="CDD" id="cd05466">
    <property type="entry name" value="PBP2_LTTR_substrate"/>
    <property type="match status" value="1"/>
</dbReference>
<dbReference type="Gene3D" id="1.10.10.10">
    <property type="entry name" value="Winged helix-like DNA-binding domain superfamily/Winged helix DNA-binding domain"/>
    <property type="match status" value="1"/>
</dbReference>
<reference evidence="6 9" key="1">
    <citation type="submission" date="2023-07" db="EMBL/GenBank/DDBJ databases">
        <authorList>
            <person name="Peeters C."/>
        </authorList>
    </citation>
    <scope>NUCLEOTIDE SEQUENCE</scope>
    <source>
        <strain evidence="7 9">R-77569</strain>
        <strain evidence="6">R-77591</strain>
    </source>
</reference>
<proteinExistence type="inferred from homology"/>
<evidence type="ECO:0000313" key="7">
    <source>
        <dbReference type="EMBL" id="CAJ0873721.1"/>
    </source>
</evidence>
<dbReference type="EMBL" id="CATVXE010000009">
    <property type="protein sequence ID" value="CAJ0683849.1"/>
    <property type="molecule type" value="Genomic_DNA"/>
</dbReference>
<gene>
    <name evidence="6" type="primary">hdfR_9</name>
    <name evidence="7" type="synonym">hdfR_8</name>
    <name evidence="7" type="ORF">R77569_02552</name>
    <name evidence="6" type="ORF">R77591_02384</name>
</gene>
<dbReference type="GO" id="GO:0000976">
    <property type="term" value="F:transcription cis-regulatory region binding"/>
    <property type="evidence" value="ECO:0007669"/>
    <property type="project" value="TreeGrafter"/>
</dbReference>
<dbReference type="Proteomes" id="UP001190452">
    <property type="component" value="Unassembled WGS sequence"/>
</dbReference>
<evidence type="ECO:0000256" key="3">
    <source>
        <dbReference type="ARBA" id="ARBA00023125"/>
    </source>
</evidence>
<keyword evidence="2" id="KW-0805">Transcription regulation</keyword>
<comment type="caution">
    <text evidence="6">The sequence shown here is derived from an EMBL/GenBank/DDBJ whole genome shotgun (WGS) entry which is preliminary data.</text>
</comment>
<protein>
    <submittedName>
        <fullName evidence="6">HTH-type transcriptional regulator HdfR</fullName>
    </submittedName>
</protein>
<organism evidence="6 8">
    <name type="scientific">Ralstonia mannitolilytica</name>
    <dbReference type="NCBI Taxonomy" id="105219"/>
    <lineage>
        <taxon>Bacteria</taxon>
        <taxon>Pseudomonadati</taxon>
        <taxon>Pseudomonadota</taxon>
        <taxon>Betaproteobacteria</taxon>
        <taxon>Burkholderiales</taxon>
        <taxon>Burkholderiaceae</taxon>
        <taxon>Ralstonia</taxon>
    </lineage>
</organism>
<dbReference type="Gene3D" id="3.40.190.290">
    <property type="match status" value="1"/>
</dbReference>
<dbReference type="InterPro" id="IPR036388">
    <property type="entry name" value="WH-like_DNA-bd_sf"/>
</dbReference>
<keyword evidence="4" id="KW-0804">Transcription</keyword>
<evidence type="ECO:0000256" key="4">
    <source>
        <dbReference type="ARBA" id="ARBA00023163"/>
    </source>
</evidence>
<evidence type="ECO:0000256" key="1">
    <source>
        <dbReference type="ARBA" id="ARBA00009437"/>
    </source>
</evidence>
<dbReference type="PRINTS" id="PR00039">
    <property type="entry name" value="HTHLYSR"/>
</dbReference>
<dbReference type="Proteomes" id="UP001190002">
    <property type="component" value="Unassembled WGS sequence"/>
</dbReference>
<dbReference type="SUPFAM" id="SSF53850">
    <property type="entry name" value="Periplasmic binding protein-like II"/>
    <property type="match status" value="1"/>
</dbReference>
<dbReference type="PANTHER" id="PTHR30126:SF5">
    <property type="entry name" value="HTH-TYPE TRANSCRIPTIONAL ACTIVATOR CMPR"/>
    <property type="match status" value="1"/>
</dbReference>
<dbReference type="InterPro" id="IPR000847">
    <property type="entry name" value="LysR_HTH_N"/>
</dbReference>
<dbReference type="FunFam" id="1.10.10.10:FF:000001">
    <property type="entry name" value="LysR family transcriptional regulator"/>
    <property type="match status" value="1"/>
</dbReference>
<evidence type="ECO:0000313" key="6">
    <source>
        <dbReference type="EMBL" id="CAJ0683849.1"/>
    </source>
</evidence>
<evidence type="ECO:0000256" key="2">
    <source>
        <dbReference type="ARBA" id="ARBA00023015"/>
    </source>
</evidence>
<evidence type="ECO:0000313" key="9">
    <source>
        <dbReference type="Proteomes" id="UP001190452"/>
    </source>
</evidence>
<dbReference type="Pfam" id="PF03466">
    <property type="entry name" value="LysR_substrate"/>
    <property type="match status" value="1"/>
</dbReference>
<evidence type="ECO:0000259" key="5">
    <source>
        <dbReference type="PROSITE" id="PS50931"/>
    </source>
</evidence>
<dbReference type="InterPro" id="IPR036390">
    <property type="entry name" value="WH_DNA-bd_sf"/>
</dbReference>
<sequence>MRVYCRLTGISQILNTYSLHKFNSYSEERPATMEPSAFDPALVSDRLDWNLLRTFLTIVHERSISRAAVRLHITQPAVSLALRRLEDQLGHTLIERRGSHFRLTRAGEDVLRIATDVYGNVARLGSELGEPQDDVSGVLHLLTVSRIQSGVYDECLAAFHRHHPRVDLQVDVMRSADILDALAQKRAGVGLSLCRTPVDKLERQLFLRQRYAVFCGRHHRLFGRTGLSIDDLLAENFVSFMSDQLGDALSPLAVFRDQKGFTGRIVATSPSLDEIKRLVFAGYGIGCLPEHIVADDLAQQRLWRLPPEEGVADIDLYLLWHKERRLTPAETAFLAHFRRYMARYSLAERLGDVVNAPLAALRGG</sequence>
<dbReference type="AlphaFoldDB" id="A0AAD2EHK5"/>
<dbReference type="GO" id="GO:0003700">
    <property type="term" value="F:DNA-binding transcription factor activity"/>
    <property type="evidence" value="ECO:0007669"/>
    <property type="project" value="InterPro"/>
</dbReference>